<evidence type="ECO:0000313" key="3">
    <source>
        <dbReference type="Proteomes" id="UP000001036"/>
    </source>
</evidence>
<dbReference type="InterPro" id="IPR025488">
    <property type="entry name" value="DUF4380"/>
</dbReference>
<accession>B3PL34</accession>
<dbReference type="HOGENOM" id="CLU_745866_0_0_6"/>
<dbReference type="Proteomes" id="UP000001036">
    <property type="component" value="Chromosome"/>
</dbReference>
<evidence type="ECO:0000313" key="2">
    <source>
        <dbReference type="EMBL" id="ACE82943.1"/>
    </source>
</evidence>
<name>B3PL34_CELJU</name>
<feature type="chain" id="PRO_5002796662" description="DUF4380 domain-containing protein" evidence="1">
    <location>
        <begin position="25"/>
        <end position="340"/>
    </location>
</feature>
<protein>
    <recommendedName>
        <fullName evidence="4">DUF4380 domain-containing protein</fullName>
    </recommendedName>
</protein>
<keyword evidence="3" id="KW-1185">Reference proteome</keyword>
<dbReference type="eggNOG" id="ENOG502ZADI">
    <property type="taxonomic scope" value="Bacteria"/>
</dbReference>
<dbReference type="Pfam" id="PF14315">
    <property type="entry name" value="DUF4380"/>
    <property type="match status" value="1"/>
</dbReference>
<feature type="signal peptide" evidence="1">
    <location>
        <begin position="1"/>
        <end position="24"/>
    </location>
</feature>
<sequence length="340" mass="37796">MRTGFLALSLSGLLCSLWFNPCAAQIQRLPLNTSAISVEVTPDIGGRILAIALPGKENFLRQGEAVISEPEPYVAPDADNVGYLAQETWLGPQSQWWTQQLVNPARAQAKAVWPPDPYLILAKNQVVQADKRRVVMRTPASPVSGVVVEKHYALVEGKPDQLHLMARATNIRDTTVAWDIWFNTRVPPSSQVYVPVASQEDVRVEHMENEQRGSLGYRLVDGFFTFVSKAHPDKPGVRGKAFIQPSAGWMAAFREGQVFIIHFPLQPTAVIHPEQGQVELYLDSIPEYPSQGLLEMEVHAPYRKLQPGAHMEAEQTWRLLPYGGADDPAAHIAFLRALNL</sequence>
<keyword evidence="1" id="KW-0732">Signal</keyword>
<proteinExistence type="predicted"/>
<dbReference type="EMBL" id="CP000934">
    <property type="protein sequence ID" value="ACE82943.1"/>
    <property type="molecule type" value="Genomic_DNA"/>
</dbReference>
<evidence type="ECO:0000256" key="1">
    <source>
        <dbReference type="SAM" id="SignalP"/>
    </source>
</evidence>
<gene>
    <name evidence="2" type="ordered locus">CJA_2548</name>
</gene>
<evidence type="ECO:0008006" key="4">
    <source>
        <dbReference type="Google" id="ProtNLM"/>
    </source>
</evidence>
<reference evidence="2 3" key="1">
    <citation type="journal article" date="2008" name="J. Bacteriol.">
        <title>Insights into plant cell wall degradation from the genome sequence of the soil bacterium Cellvibrio japonicus.</title>
        <authorList>
            <person name="Deboy R.T."/>
            <person name="Mongodin E.F."/>
            <person name="Fouts D.E."/>
            <person name="Tailford L.E."/>
            <person name="Khouri H."/>
            <person name="Emerson J.B."/>
            <person name="Mohamoud Y."/>
            <person name="Watkins K."/>
            <person name="Henrissat B."/>
            <person name="Gilbert H.J."/>
            <person name="Nelson K.E."/>
        </authorList>
    </citation>
    <scope>NUCLEOTIDE SEQUENCE [LARGE SCALE GENOMIC DNA]</scope>
    <source>
        <strain evidence="2 3">Ueda107</strain>
    </source>
</reference>
<dbReference type="KEGG" id="cja:CJA_2548"/>
<dbReference type="AlphaFoldDB" id="B3PL34"/>
<organism evidence="2 3">
    <name type="scientific">Cellvibrio japonicus (strain Ueda107)</name>
    <name type="common">Pseudomonas fluorescens subsp. cellulosa</name>
    <dbReference type="NCBI Taxonomy" id="498211"/>
    <lineage>
        <taxon>Bacteria</taxon>
        <taxon>Pseudomonadati</taxon>
        <taxon>Pseudomonadota</taxon>
        <taxon>Gammaproteobacteria</taxon>
        <taxon>Cellvibrionales</taxon>
        <taxon>Cellvibrionaceae</taxon>
        <taxon>Cellvibrio</taxon>
    </lineage>
</organism>
<dbReference type="RefSeq" id="WP_012488144.1">
    <property type="nucleotide sequence ID" value="NC_010995.1"/>
</dbReference>